<gene>
    <name evidence="2" type="ORF">AWH69_10995</name>
</gene>
<reference evidence="2 3" key="1">
    <citation type="submission" date="2016-01" db="EMBL/GenBank/DDBJ databases">
        <title>Janibacter melonis strain CD11_4 genome sequencing and assembly.</title>
        <authorList>
            <person name="Nair G.R."/>
            <person name="Kaur G."/>
            <person name="Chander A.M."/>
            <person name="Mayilraj S."/>
        </authorList>
    </citation>
    <scope>NUCLEOTIDE SEQUENCE [LARGE SCALE GENOMIC DNA]</scope>
    <source>
        <strain evidence="2 3">CD11-4</strain>
    </source>
</reference>
<accession>A0A176QB57</accession>
<keyword evidence="1" id="KW-1133">Transmembrane helix</keyword>
<keyword evidence="1" id="KW-0472">Membrane</keyword>
<feature type="transmembrane region" description="Helical" evidence="1">
    <location>
        <begin position="21"/>
        <end position="45"/>
    </location>
</feature>
<keyword evidence="3" id="KW-1185">Reference proteome</keyword>
<proteinExistence type="predicted"/>
<feature type="transmembrane region" description="Helical" evidence="1">
    <location>
        <begin position="101"/>
        <end position="127"/>
    </location>
</feature>
<dbReference type="EMBL" id="LQZG01000003">
    <property type="protein sequence ID" value="OAB86925.1"/>
    <property type="molecule type" value="Genomic_DNA"/>
</dbReference>
<evidence type="ECO:0000313" key="2">
    <source>
        <dbReference type="EMBL" id="OAB86925.1"/>
    </source>
</evidence>
<dbReference type="STRING" id="262209.AWH69_10995"/>
<comment type="caution">
    <text evidence="2">The sequence shown here is derived from an EMBL/GenBank/DDBJ whole genome shotgun (WGS) entry which is preliminary data.</text>
</comment>
<protein>
    <submittedName>
        <fullName evidence="2">Uncharacterized protein</fullName>
    </submittedName>
</protein>
<name>A0A176QB57_9MICO</name>
<sequence length="131" mass="13989">MTAAATTAALVLETDLTALVWGVRLMLVVVSLGLGLVLVGVPVVFSRPVLTELVRARALGDPWAPFAPDGAGRYGPLAQNRHWAVMRAPARRTTAGLAWRWGWWVVSAVVLVGGGLVGFVSFMRLVVASWI</sequence>
<evidence type="ECO:0000256" key="1">
    <source>
        <dbReference type="SAM" id="Phobius"/>
    </source>
</evidence>
<organism evidence="2 3">
    <name type="scientific">Janibacter melonis</name>
    <dbReference type="NCBI Taxonomy" id="262209"/>
    <lineage>
        <taxon>Bacteria</taxon>
        <taxon>Bacillati</taxon>
        <taxon>Actinomycetota</taxon>
        <taxon>Actinomycetes</taxon>
        <taxon>Micrococcales</taxon>
        <taxon>Intrasporangiaceae</taxon>
        <taxon>Janibacter</taxon>
    </lineage>
</organism>
<evidence type="ECO:0000313" key="3">
    <source>
        <dbReference type="Proteomes" id="UP000076976"/>
    </source>
</evidence>
<dbReference type="RefSeq" id="WP_068275377.1">
    <property type="nucleotide sequence ID" value="NZ_LQZG01000003.1"/>
</dbReference>
<keyword evidence="1" id="KW-0812">Transmembrane</keyword>
<dbReference type="AlphaFoldDB" id="A0A176QB57"/>
<dbReference type="Proteomes" id="UP000076976">
    <property type="component" value="Unassembled WGS sequence"/>
</dbReference>